<dbReference type="PANTHER" id="PTHR47999">
    <property type="entry name" value="TRANSCRIPTION FACTOR MYB8-RELATED-RELATED"/>
    <property type="match status" value="1"/>
</dbReference>
<keyword evidence="6" id="KW-0539">Nucleus</keyword>
<dbReference type="CDD" id="cd00167">
    <property type="entry name" value="SANT"/>
    <property type="match status" value="2"/>
</dbReference>
<dbReference type="GO" id="GO:0006950">
    <property type="term" value="P:response to stress"/>
    <property type="evidence" value="ECO:0007669"/>
    <property type="project" value="UniProtKB-ARBA"/>
</dbReference>
<dbReference type="PROSITE" id="PS50090">
    <property type="entry name" value="MYB_LIKE"/>
    <property type="match status" value="2"/>
</dbReference>
<dbReference type="GO" id="GO:0043565">
    <property type="term" value="F:sequence-specific DNA binding"/>
    <property type="evidence" value="ECO:0007669"/>
    <property type="project" value="UniProtKB-ARBA"/>
</dbReference>
<proteinExistence type="predicted"/>
<dbReference type="FunFam" id="1.10.10.60:FF:000231">
    <property type="entry name" value="Myb transcription factor"/>
    <property type="match status" value="1"/>
</dbReference>
<evidence type="ECO:0000313" key="11">
    <source>
        <dbReference type="Proteomes" id="UP001163823"/>
    </source>
</evidence>
<dbReference type="GO" id="GO:0046148">
    <property type="term" value="P:pigment biosynthetic process"/>
    <property type="evidence" value="ECO:0007669"/>
    <property type="project" value="UniProtKB-ARBA"/>
</dbReference>
<dbReference type="InterPro" id="IPR017930">
    <property type="entry name" value="Myb_dom"/>
</dbReference>
<dbReference type="PANTHER" id="PTHR47999:SF6">
    <property type="entry name" value="MYB-RELATED PROTEIN P"/>
    <property type="match status" value="1"/>
</dbReference>
<evidence type="ECO:0000256" key="7">
    <source>
        <dbReference type="SAM" id="MobiDB-lite"/>
    </source>
</evidence>
<comment type="subcellular location">
    <subcellularLocation>
        <location evidence="1">Nucleus</location>
    </subcellularLocation>
</comment>
<feature type="domain" description="HTH myb-type" evidence="9">
    <location>
        <begin position="62"/>
        <end position="116"/>
    </location>
</feature>
<dbReference type="FunFam" id="1.10.10.60:FF:000121">
    <property type="entry name" value="Myb transcription factor"/>
    <property type="match status" value="1"/>
</dbReference>
<reference evidence="10" key="1">
    <citation type="journal article" date="2023" name="Science">
        <title>Elucidation of the pathway for biosynthesis of saponin adjuvants from the soapbark tree.</title>
        <authorList>
            <person name="Reed J."/>
            <person name="Orme A."/>
            <person name="El-Demerdash A."/>
            <person name="Owen C."/>
            <person name="Martin L.B.B."/>
            <person name="Misra R.C."/>
            <person name="Kikuchi S."/>
            <person name="Rejzek M."/>
            <person name="Martin A.C."/>
            <person name="Harkess A."/>
            <person name="Leebens-Mack J."/>
            <person name="Louveau T."/>
            <person name="Stephenson M.J."/>
            <person name="Osbourn A."/>
        </authorList>
    </citation>
    <scope>NUCLEOTIDE SEQUENCE</scope>
    <source>
        <strain evidence="10">S10</strain>
    </source>
</reference>
<evidence type="ECO:0000256" key="3">
    <source>
        <dbReference type="ARBA" id="ARBA00023015"/>
    </source>
</evidence>
<keyword evidence="4" id="KW-0238">DNA-binding</keyword>
<comment type="caution">
    <text evidence="10">The sequence shown here is derived from an EMBL/GenBank/DDBJ whole genome shotgun (WGS) entry which is preliminary data.</text>
</comment>
<feature type="region of interest" description="Disordered" evidence="7">
    <location>
        <begin position="145"/>
        <end position="174"/>
    </location>
</feature>
<gene>
    <name evidence="10" type="ORF">O6P43_007230</name>
</gene>
<feature type="domain" description="Myb-like" evidence="8">
    <location>
        <begin position="9"/>
        <end position="61"/>
    </location>
</feature>
<keyword evidence="3" id="KW-0805">Transcription regulation</keyword>
<evidence type="ECO:0000256" key="5">
    <source>
        <dbReference type="ARBA" id="ARBA00023163"/>
    </source>
</evidence>
<dbReference type="GO" id="GO:0045893">
    <property type="term" value="P:positive regulation of DNA-templated transcription"/>
    <property type="evidence" value="ECO:0007669"/>
    <property type="project" value="UniProtKB-ARBA"/>
</dbReference>
<dbReference type="SMART" id="SM00717">
    <property type="entry name" value="SANT"/>
    <property type="match status" value="2"/>
</dbReference>
<evidence type="ECO:0000256" key="2">
    <source>
        <dbReference type="ARBA" id="ARBA00022737"/>
    </source>
</evidence>
<dbReference type="Gene3D" id="1.10.10.60">
    <property type="entry name" value="Homeodomain-like"/>
    <property type="match status" value="2"/>
</dbReference>
<feature type="domain" description="HTH myb-type" evidence="9">
    <location>
        <begin position="9"/>
        <end position="61"/>
    </location>
</feature>
<dbReference type="Pfam" id="PF00249">
    <property type="entry name" value="Myb_DNA-binding"/>
    <property type="match status" value="2"/>
</dbReference>
<evidence type="ECO:0000313" key="10">
    <source>
        <dbReference type="EMBL" id="KAJ7977634.1"/>
    </source>
</evidence>
<feature type="compositionally biased region" description="Polar residues" evidence="7">
    <location>
        <begin position="164"/>
        <end position="173"/>
    </location>
</feature>
<evidence type="ECO:0000256" key="6">
    <source>
        <dbReference type="ARBA" id="ARBA00023242"/>
    </source>
</evidence>
<dbReference type="PROSITE" id="PS51294">
    <property type="entry name" value="HTH_MYB"/>
    <property type="match status" value="2"/>
</dbReference>
<dbReference type="Proteomes" id="UP001163823">
    <property type="component" value="Chromosome 3"/>
</dbReference>
<dbReference type="EMBL" id="JARAOO010000003">
    <property type="protein sequence ID" value="KAJ7977634.1"/>
    <property type="molecule type" value="Genomic_DNA"/>
</dbReference>
<evidence type="ECO:0000259" key="9">
    <source>
        <dbReference type="PROSITE" id="PS51294"/>
    </source>
</evidence>
<dbReference type="InterPro" id="IPR009057">
    <property type="entry name" value="Homeodomain-like_sf"/>
</dbReference>
<evidence type="ECO:0000259" key="8">
    <source>
        <dbReference type="PROSITE" id="PS50090"/>
    </source>
</evidence>
<name>A0AAD7VJA8_QUISA</name>
<dbReference type="InterPro" id="IPR001005">
    <property type="entry name" value="SANT/Myb"/>
</dbReference>
<dbReference type="GO" id="GO:0005634">
    <property type="term" value="C:nucleus"/>
    <property type="evidence" value="ECO:0007669"/>
    <property type="project" value="UniProtKB-SubCell"/>
</dbReference>
<evidence type="ECO:0000256" key="4">
    <source>
        <dbReference type="ARBA" id="ARBA00023125"/>
    </source>
</evidence>
<accession>A0AAD7VJA8</accession>
<feature type="region of interest" description="Disordered" evidence="7">
    <location>
        <begin position="218"/>
        <end position="243"/>
    </location>
</feature>
<keyword evidence="2" id="KW-0677">Repeat</keyword>
<dbReference type="KEGG" id="qsa:O6P43_007230"/>
<keyword evidence="11" id="KW-1185">Reference proteome</keyword>
<feature type="compositionally biased region" description="Basic residues" evidence="7">
    <location>
        <begin position="146"/>
        <end position="163"/>
    </location>
</feature>
<dbReference type="SUPFAM" id="SSF46689">
    <property type="entry name" value="Homeodomain-like"/>
    <property type="match status" value="1"/>
</dbReference>
<evidence type="ECO:0000256" key="1">
    <source>
        <dbReference type="ARBA" id="ARBA00004123"/>
    </source>
</evidence>
<keyword evidence="5" id="KW-0804">Transcription</keyword>
<feature type="domain" description="Myb-like" evidence="8">
    <location>
        <begin position="62"/>
        <end position="112"/>
    </location>
</feature>
<organism evidence="10 11">
    <name type="scientific">Quillaja saponaria</name>
    <name type="common">Soap bark tree</name>
    <dbReference type="NCBI Taxonomy" id="32244"/>
    <lineage>
        <taxon>Eukaryota</taxon>
        <taxon>Viridiplantae</taxon>
        <taxon>Streptophyta</taxon>
        <taxon>Embryophyta</taxon>
        <taxon>Tracheophyta</taxon>
        <taxon>Spermatophyta</taxon>
        <taxon>Magnoliopsida</taxon>
        <taxon>eudicotyledons</taxon>
        <taxon>Gunneridae</taxon>
        <taxon>Pentapetalae</taxon>
        <taxon>rosids</taxon>
        <taxon>fabids</taxon>
        <taxon>Fabales</taxon>
        <taxon>Quillajaceae</taxon>
        <taxon>Quillaja</taxon>
    </lineage>
</organism>
<protein>
    <submittedName>
        <fullName evidence="10">MYB transcription factor</fullName>
    </submittedName>
</protein>
<dbReference type="AlphaFoldDB" id="A0AAD7VJA8"/>
<sequence>MGRAPCCEKVGLKKGRWTVEEDEILTNYIKANGEGSWRSLPKNAGLLRCGKSCRLRWINYLRNDLKRGNISPQEEEIIIKLHASLGNRWSVIASHLPGRTDNEIKNYWNSHLSRKIDTFRIRRPTSSETALPMILDVSKLSNISHSNRKGSRTKRWAMKKKYKSLSSETPTDNANKKYEATPIITPSTPASEKLKSLSTASSTVIGLDYMVLCPTGEETESTDVQGGDEISGPSSTAVNIDGPGQCFNETTYNRVMDPISGVLTLTEEREGSRHECGQDVINIGVMCPTKLATNNSYDQDHLESSTNITPSNGDSAGDWYSYSSITSCFDEGGVDNWDWENAMQMQVIKDDQTLMGVENNENLLSWLWDGVDNLESDSHNLGEIYVDPDKQKAMVAWLLS</sequence>
<dbReference type="InterPro" id="IPR015495">
    <property type="entry name" value="Myb_TF_plants"/>
</dbReference>